<evidence type="ECO:0000313" key="4">
    <source>
        <dbReference type="Proteomes" id="UP000178622"/>
    </source>
</evidence>
<dbReference type="STRING" id="1859473.BG261_10130"/>
<dbReference type="NCBIfam" id="NF010193">
    <property type="entry name" value="PRK13672.1"/>
    <property type="match status" value="1"/>
</dbReference>
<proteinExistence type="inferred from homology"/>
<dbReference type="InterPro" id="IPR023089">
    <property type="entry name" value="YozE_SAM-like"/>
</dbReference>
<gene>
    <name evidence="3" type="ORF">BG261_10130</name>
</gene>
<dbReference type="InterPro" id="IPR036806">
    <property type="entry name" value="YozE_SAM-like_sf"/>
</dbReference>
<protein>
    <recommendedName>
        <fullName evidence="1">UPF0346 protein BG261_10130</fullName>
    </recommendedName>
</protein>
<dbReference type="EMBL" id="MKIR01000004">
    <property type="protein sequence ID" value="OFI49992.1"/>
    <property type="molecule type" value="Genomic_DNA"/>
</dbReference>
<dbReference type="PIRSF" id="PIRSF037262">
    <property type="entry name" value="UCP037262"/>
    <property type="match status" value="1"/>
</dbReference>
<dbReference type="Gene3D" id="1.10.150.260">
    <property type="entry name" value="YozE SAM-like"/>
    <property type="match status" value="1"/>
</dbReference>
<name>A0A1E8GP43_9LACT</name>
<keyword evidence="4" id="KW-1185">Reference proteome</keyword>
<dbReference type="SUPFAM" id="SSF140652">
    <property type="entry name" value="YozE-like"/>
    <property type="match status" value="1"/>
</dbReference>
<evidence type="ECO:0000313" key="3">
    <source>
        <dbReference type="EMBL" id="OFI49992.1"/>
    </source>
</evidence>
<comment type="similarity">
    <text evidence="1">Belongs to the UPF0346 family.</text>
</comment>
<reference evidence="4" key="1">
    <citation type="submission" date="2016-09" db="EMBL/GenBank/DDBJ databases">
        <title>Draft genome sequence of a novel species of the family Streptococcaceae isolated from flowers.</title>
        <authorList>
            <person name="Chuah L.-O."/>
            <person name="Yap K.-P."/>
            <person name="Thong K.L."/>
            <person name="Liong M.T."/>
            <person name="Ahmad R."/>
            <person name="Rusul G."/>
        </authorList>
    </citation>
    <scope>NUCLEOTIDE SEQUENCE [LARGE SCALE GENOMIC DNA]</scope>
    <source>
        <strain evidence="4">DF1</strain>
    </source>
</reference>
<evidence type="ECO:0000259" key="2">
    <source>
        <dbReference type="Pfam" id="PF06855"/>
    </source>
</evidence>
<dbReference type="InterPro" id="IPR010673">
    <property type="entry name" value="UPF0346"/>
</dbReference>
<dbReference type="RefSeq" id="WP_070791655.1">
    <property type="nucleotide sequence ID" value="NZ_MKIR01000004.1"/>
</dbReference>
<feature type="domain" description="YozE SAM-like" evidence="2">
    <location>
        <begin position="4"/>
        <end position="70"/>
    </location>
</feature>
<dbReference type="Proteomes" id="UP000178622">
    <property type="component" value="Unassembled WGS sequence"/>
</dbReference>
<dbReference type="HAMAP" id="MF_01538">
    <property type="entry name" value="UPF0346"/>
    <property type="match status" value="1"/>
</dbReference>
<evidence type="ECO:0000256" key="1">
    <source>
        <dbReference type="HAMAP-Rule" id="MF_01538"/>
    </source>
</evidence>
<accession>A0A1E8GP43</accession>
<dbReference type="Pfam" id="PF06855">
    <property type="entry name" value="YozE_SAM_like"/>
    <property type="match status" value="1"/>
</dbReference>
<dbReference type="AlphaFoldDB" id="A0A1E8GP43"/>
<dbReference type="OrthoDB" id="2242851at2"/>
<sequence length="71" mass="8577">MRRSFYQYLMTKKAHKEVDDVTKLANLVFEDTAFPKHTSDFEEVSNYLETHADFTFNLSKFDEIWQEYLES</sequence>
<organism evidence="3 4">
    <name type="scientific">Floricoccus tropicus</name>
    <dbReference type="NCBI Taxonomy" id="1859473"/>
    <lineage>
        <taxon>Bacteria</taxon>
        <taxon>Bacillati</taxon>
        <taxon>Bacillota</taxon>
        <taxon>Bacilli</taxon>
        <taxon>Lactobacillales</taxon>
        <taxon>Streptococcaceae</taxon>
        <taxon>Floricoccus</taxon>
    </lineage>
</organism>
<comment type="caution">
    <text evidence="3">The sequence shown here is derived from an EMBL/GenBank/DDBJ whole genome shotgun (WGS) entry which is preliminary data.</text>
</comment>